<accession>A0A0F9FT31</accession>
<dbReference type="GO" id="GO:0022857">
    <property type="term" value="F:transmembrane transporter activity"/>
    <property type="evidence" value="ECO:0007669"/>
    <property type="project" value="InterPro"/>
</dbReference>
<evidence type="ECO:0000256" key="1">
    <source>
        <dbReference type="ARBA" id="ARBA00004162"/>
    </source>
</evidence>
<evidence type="ECO:0000256" key="3">
    <source>
        <dbReference type="ARBA" id="ARBA00022692"/>
    </source>
</evidence>
<organism evidence="7">
    <name type="scientific">marine sediment metagenome</name>
    <dbReference type="NCBI Taxonomy" id="412755"/>
    <lineage>
        <taxon>unclassified sequences</taxon>
        <taxon>metagenomes</taxon>
        <taxon>ecological metagenomes</taxon>
    </lineage>
</organism>
<comment type="caution">
    <text evidence="7">The sequence shown here is derived from an EMBL/GenBank/DDBJ whole genome shotgun (WGS) entry which is preliminary data.</text>
</comment>
<keyword evidence="2" id="KW-1003">Cell membrane</keyword>
<keyword evidence="4 6" id="KW-1133">Transmembrane helix</keyword>
<keyword evidence="5 6" id="KW-0472">Membrane</keyword>
<evidence type="ECO:0000313" key="7">
    <source>
        <dbReference type="EMBL" id="KKL81451.1"/>
    </source>
</evidence>
<dbReference type="InterPro" id="IPR003400">
    <property type="entry name" value="ExbD"/>
</dbReference>
<reference evidence="7" key="1">
    <citation type="journal article" date="2015" name="Nature">
        <title>Complex archaea that bridge the gap between prokaryotes and eukaryotes.</title>
        <authorList>
            <person name="Spang A."/>
            <person name="Saw J.H."/>
            <person name="Jorgensen S.L."/>
            <person name="Zaremba-Niedzwiedzka K."/>
            <person name="Martijn J."/>
            <person name="Lind A.E."/>
            <person name="van Eijk R."/>
            <person name="Schleper C."/>
            <person name="Guy L."/>
            <person name="Ettema T.J."/>
        </authorList>
    </citation>
    <scope>NUCLEOTIDE SEQUENCE</scope>
</reference>
<evidence type="ECO:0008006" key="8">
    <source>
        <dbReference type="Google" id="ProtNLM"/>
    </source>
</evidence>
<gene>
    <name evidence="7" type="ORF">LCGC14_1994620</name>
</gene>
<dbReference type="AlphaFoldDB" id="A0A0F9FT31"/>
<evidence type="ECO:0000256" key="5">
    <source>
        <dbReference type="ARBA" id="ARBA00023136"/>
    </source>
</evidence>
<comment type="subcellular location">
    <subcellularLocation>
        <location evidence="1">Cell membrane</location>
        <topology evidence="1">Single-pass membrane protein</topology>
    </subcellularLocation>
</comment>
<evidence type="ECO:0000256" key="2">
    <source>
        <dbReference type="ARBA" id="ARBA00022475"/>
    </source>
</evidence>
<name>A0A0F9FT31_9ZZZZ</name>
<dbReference type="Pfam" id="PF02472">
    <property type="entry name" value="ExbD"/>
    <property type="match status" value="1"/>
</dbReference>
<dbReference type="PANTHER" id="PTHR30558">
    <property type="entry name" value="EXBD MEMBRANE COMPONENT OF PMF-DRIVEN MACROMOLECULE IMPORT SYSTEM"/>
    <property type="match status" value="1"/>
</dbReference>
<evidence type="ECO:0000256" key="6">
    <source>
        <dbReference type="SAM" id="Phobius"/>
    </source>
</evidence>
<proteinExistence type="predicted"/>
<keyword evidence="3 6" id="KW-0812">Transmembrane</keyword>
<dbReference type="EMBL" id="LAZR01022559">
    <property type="protein sequence ID" value="KKL81451.1"/>
    <property type="molecule type" value="Genomic_DNA"/>
</dbReference>
<dbReference type="Gene3D" id="3.30.420.270">
    <property type="match status" value="1"/>
</dbReference>
<feature type="transmembrane region" description="Helical" evidence="6">
    <location>
        <begin position="21"/>
        <end position="43"/>
    </location>
</feature>
<evidence type="ECO:0000256" key="4">
    <source>
        <dbReference type="ARBA" id="ARBA00022989"/>
    </source>
</evidence>
<protein>
    <recommendedName>
        <fullName evidence="8">Protein TolR</fullName>
    </recommendedName>
</protein>
<dbReference type="PANTHER" id="PTHR30558:SF7">
    <property type="entry name" value="TOL-PAL SYSTEM PROTEIN TOLR"/>
    <property type="match status" value="1"/>
</dbReference>
<sequence length="144" mass="16354">MALKARHPYKRRLGTSLSEINITPFVDVMLVLLVIFMVTAPMIQSGISVNLPQAETDSTPAEEGLTLTITKDKYIHIENSVINQFLLEQKLKEYFYGKEKKIVFIRADESLPYGFVMRILDISKKAGVEITGLITRPIEPEEKK</sequence>
<dbReference type="GO" id="GO:0005886">
    <property type="term" value="C:plasma membrane"/>
    <property type="evidence" value="ECO:0007669"/>
    <property type="project" value="UniProtKB-SubCell"/>
</dbReference>